<dbReference type="NCBIfam" id="TIGR00059">
    <property type="entry name" value="L17"/>
    <property type="match status" value="1"/>
</dbReference>
<dbReference type="Gene3D" id="3.90.1030.10">
    <property type="entry name" value="Ribosomal protein L17"/>
    <property type="match status" value="1"/>
</dbReference>
<organism evidence="6 7">
    <name type="scientific">Levilinea saccharolytica</name>
    <dbReference type="NCBI Taxonomy" id="229921"/>
    <lineage>
        <taxon>Bacteria</taxon>
        <taxon>Bacillati</taxon>
        <taxon>Chloroflexota</taxon>
        <taxon>Anaerolineae</taxon>
        <taxon>Anaerolineales</taxon>
        <taxon>Anaerolineaceae</taxon>
        <taxon>Levilinea</taxon>
    </lineage>
</organism>
<proteinExistence type="inferred from homology"/>
<dbReference type="SUPFAM" id="SSF64263">
    <property type="entry name" value="Prokaryotic ribosomal protein L17"/>
    <property type="match status" value="1"/>
</dbReference>
<dbReference type="PATRIC" id="fig|229921.5.peg.745"/>
<gene>
    <name evidence="4" type="primary">rplQ</name>
    <name evidence="6" type="ORF">ADN01_07735</name>
</gene>
<evidence type="ECO:0000313" key="7">
    <source>
        <dbReference type="Proteomes" id="UP000050501"/>
    </source>
</evidence>
<dbReference type="PANTHER" id="PTHR14413">
    <property type="entry name" value="RIBOSOMAL PROTEIN L17"/>
    <property type="match status" value="1"/>
</dbReference>
<keyword evidence="7" id="KW-1185">Reference proteome</keyword>
<keyword evidence="3 4" id="KW-0687">Ribonucleoprotein</keyword>
<comment type="caution">
    <text evidence="6">The sequence shown here is derived from an EMBL/GenBank/DDBJ whole genome shotgun (WGS) entry which is preliminary data.</text>
</comment>
<dbReference type="RefSeq" id="WP_062418986.1">
    <property type="nucleotide sequence ID" value="NZ_DF967974.1"/>
</dbReference>
<comment type="similarity">
    <text evidence="1 4 5">Belongs to the bacterial ribosomal protein bL17 family.</text>
</comment>
<dbReference type="OrthoDB" id="9809073at2"/>
<protein>
    <recommendedName>
        <fullName evidence="4">Large ribosomal subunit protein bL17</fullName>
    </recommendedName>
</protein>
<dbReference type="GO" id="GO:0022625">
    <property type="term" value="C:cytosolic large ribosomal subunit"/>
    <property type="evidence" value="ECO:0007669"/>
    <property type="project" value="TreeGrafter"/>
</dbReference>
<evidence type="ECO:0000313" key="6">
    <source>
        <dbReference type="EMBL" id="KPL83589.1"/>
    </source>
</evidence>
<sequence length="125" mass="14342">MRHHVAGYKLSRDKDQRNSLRRNLICQLFTHERIRTTRAKAMAIRGEAEKMITLARNAEKADEMGKVNARRLAAARLANPEVVKKLFDDIGPRFAKRPGGYTRIYRLVPRLGDAAEMVLIELVEE</sequence>
<name>A0A0P6XKS4_9CHLR</name>
<dbReference type="GO" id="GO:0003735">
    <property type="term" value="F:structural constituent of ribosome"/>
    <property type="evidence" value="ECO:0007669"/>
    <property type="project" value="InterPro"/>
</dbReference>
<dbReference type="Proteomes" id="UP000050501">
    <property type="component" value="Unassembled WGS sequence"/>
</dbReference>
<evidence type="ECO:0000256" key="2">
    <source>
        <dbReference type="ARBA" id="ARBA00022980"/>
    </source>
</evidence>
<dbReference type="STRING" id="229921.ADN01_07735"/>
<evidence type="ECO:0000256" key="1">
    <source>
        <dbReference type="ARBA" id="ARBA00008777"/>
    </source>
</evidence>
<evidence type="ECO:0000256" key="4">
    <source>
        <dbReference type="HAMAP-Rule" id="MF_01368"/>
    </source>
</evidence>
<dbReference type="InterPro" id="IPR036373">
    <property type="entry name" value="Ribosomal_bL17_sf"/>
</dbReference>
<accession>A0A0P6XKS4</accession>
<dbReference type="PANTHER" id="PTHR14413:SF16">
    <property type="entry name" value="LARGE RIBOSOMAL SUBUNIT PROTEIN BL17M"/>
    <property type="match status" value="1"/>
</dbReference>
<dbReference type="AlphaFoldDB" id="A0A0P6XKS4"/>
<dbReference type="EMBL" id="LGCM01000029">
    <property type="protein sequence ID" value="KPL83589.1"/>
    <property type="molecule type" value="Genomic_DNA"/>
</dbReference>
<evidence type="ECO:0000256" key="3">
    <source>
        <dbReference type="ARBA" id="ARBA00023274"/>
    </source>
</evidence>
<dbReference type="HAMAP" id="MF_01368">
    <property type="entry name" value="Ribosomal_bL17"/>
    <property type="match status" value="1"/>
</dbReference>
<dbReference type="Pfam" id="PF01196">
    <property type="entry name" value="Ribosomal_L17"/>
    <property type="match status" value="1"/>
</dbReference>
<comment type="subunit">
    <text evidence="4">Part of the 50S ribosomal subunit. Contacts protein L32.</text>
</comment>
<evidence type="ECO:0000256" key="5">
    <source>
        <dbReference type="RuleBase" id="RU000660"/>
    </source>
</evidence>
<reference evidence="6 7" key="1">
    <citation type="submission" date="2015-07" db="EMBL/GenBank/DDBJ databases">
        <title>Genome sequence of Levilinea saccharolytica DSM 16555.</title>
        <authorList>
            <person name="Hemp J."/>
            <person name="Ward L.M."/>
            <person name="Pace L.A."/>
            <person name="Fischer W.W."/>
        </authorList>
    </citation>
    <scope>NUCLEOTIDE SEQUENCE [LARGE SCALE GENOMIC DNA]</scope>
    <source>
        <strain evidence="6 7">KIBI-1</strain>
    </source>
</reference>
<dbReference type="GO" id="GO:0006412">
    <property type="term" value="P:translation"/>
    <property type="evidence" value="ECO:0007669"/>
    <property type="project" value="UniProtKB-UniRule"/>
</dbReference>
<dbReference type="InterPro" id="IPR000456">
    <property type="entry name" value="Ribosomal_bL17"/>
</dbReference>
<keyword evidence="2 4" id="KW-0689">Ribosomal protein</keyword>